<reference evidence="1 2" key="1">
    <citation type="submission" date="2022-01" db="EMBL/GenBank/DDBJ databases">
        <authorList>
            <person name="Xiong W."/>
            <person name="Schranz E."/>
        </authorList>
    </citation>
    <scope>NUCLEOTIDE SEQUENCE [LARGE SCALE GENOMIC DNA]</scope>
</reference>
<sequence length="73" mass="8290">MIFKRESIVSGLEDQILLHYLLSVSNFMSPGGIQASLSRTTIDSRTECEMSLSKNHYMDVHYLITQLYTTCDG</sequence>
<dbReference type="EMBL" id="CAKMRJ010001268">
    <property type="protein sequence ID" value="CAH1424019.1"/>
    <property type="molecule type" value="Genomic_DNA"/>
</dbReference>
<organism evidence="1 2">
    <name type="scientific">Lactuca virosa</name>
    <dbReference type="NCBI Taxonomy" id="75947"/>
    <lineage>
        <taxon>Eukaryota</taxon>
        <taxon>Viridiplantae</taxon>
        <taxon>Streptophyta</taxon>
        <taxon>Embryophyta</taxon>
        <taxon>Tracheophyta</taxon>
        <taxon>Spermatophyta</taxon>
        <taxon>Magnoliopsida</taxon>
        <taxon>eudicotyledons</taxon>
        <taxon>Gunneridae</taxon>
        <taxon>Pentapetalae</taxon>
        <taxon>asterids</taxon>
        <taxon>campanulids</taxon>
        <taxon>Asterales</taxon>
        <taxon>Asteraceae</taxon>
        <taxon>Cichorioideae</taxon>
        <taxon>Cichorieae</taxon>
        <taxon>Lactucinae</taxon>
        <taxon>Lactuca</taxon>
    </lineage>
</organism>
<accession>A0AAU9MCW8</accession>
<comment type="caution">
    <text evidence="1">The sequence shown here is derived from an EMBL/GenBank/DDBJ whole genome shotgun (WGS) entry which is preliminary data.</text>
</comment>
<keyword evidence="2" id="KW-1185">Reference proteome</keyword>
<gene>
    <name evidence="1" type="ORF">LVIROSA_LOCUS11265</name>
</gene>
<dbReference type="Proteomes" id="UP001157418">
    <property type="component" value="Unassembled WGS sequence"/>
</dbReference>
<name>A0AAU9MCW8_9ASTR</name>
<dbReference type="AlphaFoldDB" id="A0AAU9MCW8"/>
<evidence type="ECO:0000313" key="2">
    <source>
        <dbReference type="Proteomes" id="UP001157418"/>
    </source>
</evidence>
<evidence type="ECO:0000313" key="1">
    <source>
        <dbReference type="EMBL" id="CAH1424019.1"/>
    </source>
</evidence>
<protein>
    <submittedName>
        <fullName evidence="1">Uncharacterized protein</fullName>
    </submittedName>
</protein>
<proteinExistence type="predicted"/>